<dbReference type="Proteomes" id="UP000196084">
    <property type="component" value="Unassembled WGS sequence"/>
</dbReference>
<accession>A0A202E5K6</accession>
<gene>
    <name evidence="1" type="ORF">B2G88_14135</name>
</gene>
<reference evidence="1 2" key="1">
    <citation type="submission" date="2017-02" db="EMBL/GenBank/DDBJ databases">
        <title>Natronthermophilus aegyptiacus gen. nov.,sp. nov., an aerobic, extremely halophilic alkalithermophilic archaeon isolated from the athalassohaline Wadi An Natrun, Egypt.</title>
        <authorList>
            <person name="Zhao B."/>
        </authorList>
    </citation>
    <scope>NUCLEOTIDE SEQUENCE [LARGE SCALE GENOMIC DNA]</scope>
    <source>
        <strain evidence="1 2">CGMCC 1.3597</strain>
    </source>
</reference>
<evidence type="ECO:0000313" key="2">
    <source>
        <dbReference type="Proteomes" id="UP000196084"/>
    </source>
</evidence>
<evidence type="ECO:0000313" key="1">
    <source>
        <dbReference type="EMBL" id="OVE83573.1"/>
    </source>
</evidence>
<proteinExistence type="predicted"/>
<organism evidence="1 2">
    <name type="scientific">Natronolimnobius baerhuensis</name>
    <dbReference type="NCBI Taxonomy" id="253108"/>
    <lineage>
        <taxon>Archaea</taxon>
        <taxon>Methanobacteriati</taxon>
        <taxon>Methanobacteriota</taxon>
        <taxon>Stenosarchaea group</taxon>
        <taxon>Halobacteria</taxon>
        <taxon>Halobacteriales</taxon>
        <taxon>Natrialbaceae</taxon>
        <taxon>Natronolimnobius</taxon>
    </lineage>
</organism>
<dbReference type="Pfam" id="PF24113">
    <property type="entry name" value="DUF7387"/>
    <property type="match status" value="1"/>
</dbReference>
<dbReference type="InterPro" id="IPR055811">
    <property type="entry name" value="DUF7387"/>
</dbReference>
<protein>
    <submittedName>
        <fullName evidence="1">Uncharacterized protein</fullName>
    </submittedName>
</protein>
<dbReference type="OrthoDB" id="201961at2157"/>
<comment type="caution">
    <text evidence="1">The sequence shown here is derived from an EMBL/GenBank/DDBJ whole genome shotgun (WGS) entry which is preliminary data.</text>
</comment>
<dbReference type="EMBL" id="MWPH01000003">
    <property type="protein sequence ID" value="OVE83573.1"/>
    <property type="molecule type" value="Genomic_DNA"/>
</dbReference>
<dbReference type="AlphaFoldDB" id="A0A202E5K6"/>
<dbReference type="RefSeq" id="WP_054863828.1">
    <property type="nucleotide sequence ID" value="NZ_MWPH01000003.1"/>
</dbReference>
<keyword evidence="2" id="KW-1185">Reference proteome</keyword>
<name>A0A202E5K6_9EURY</name>
<sequence length="77" mass="8411">MSSDGDETETVDPDEYDELVDADVETWVDENGLHIAEDEITGVSSQGPDERTAVENLAAAVDTHREADEDTTGDDWL</sequence>